<dbReference type="GO" id="GO:0008726">
    <property type="term" value="F:alkanesulfonate monooxygenase activity"/>
    <property type="evidence" value="ECO:0007669"/>
    <property type="project" value="TreeGrafter"/>
</dbReference>
<evidence type="ECO:0000256" key="4">
    <source>
        <dbReference type="ARBA" id="ARBA00023033"/>
    </source>
</evidence>
<gene>
    <name evidence="6" type="ORF">E1212_13310</name>
</gene>
<accession>A0A4R4RME6</accession>
<dbReference type="PANTHER" id="PTHR42847">
    <property type="entry name" value="ALKANESULFONATE MONOOXYGENASE"/>
    <property type="match status" value="1"/>
</dbReference>
<dbReference type="Pfam" id="PF00296">
    <property type="entry name" value="Bac_luciferase"/>
    <property type="match status" value="1"/>
</dbReference>
<proteinExistence type="predicted"/>
<evidence type="ECO:0000256" key="3">
    <source>
        <dbReference type="ARBA" id="ARBA00023002"/>
    </source>
</evidence>
<dbReference type="AlphaFoldDB" id="A0A4R4RME6"/>
<protein>
    <submittedName>
        <fullName evidence="6">LLM class flavin-dependent oxidoreductase</fullName>
    </submittedName>
</protein>
<feature type="domain" description="Luciferase-like" evidence="5">
    <location>
        <begin position="38"/>
        <end position="326"/>
    </location>
</feature>
<dbReference type="NCBIfam" id="TIGR03619">
    <property type="entry name" value="F420_Rv2161c"/>
    <property type="match status" value="1"/>
</dbReference>
<dbReference type="GO" id="GO:0046306">
    <property type="term" value="P:alkanesulfonate catabolic process"/>
    <property type="evidence" value="ECO:0007669"/>
    <property type="project" value="TreeGrafter"/>
</dbReference>
<evidence type="ECO:0000259" key="5">
    <source>
        <dbReference type="Pfam" id="PF00296"/>
    </source>
</evidence>
<keyword evidence="4" id="KW-0503">Monooxygenase</keyword>
<keyword evidence="7" id="KW-1185">Reference proteome</keyword>
<name>A0A4R4RME6_9ACTN</name>
<dbReference type="EMBL" id="SMKL01000026">
    <property type="protein sequence ID" value="TDC50918.1"/>
    <property type="molecule type" value="Genomic_DNA"/>
</dbReference>
<organism evidence="6 7">
    <name type="scientific">Jiangella ureilytica</name>
    <dbReference type="NCBI Taxonomy" id="2530374"/>
    <lineage>
        <taxon>Bacteria</taxon>
        <taxon>Bacillati</taxon>
        <taxon>Actinomycetota</taxon>
        <taxon>Actinomycetes</taxon>
        <taxon>Jiangellales</taxon>
        <taxon>Jiangellaceae</taxon>
        <taxon>Jiangella</taxon>
    </lineage>
</organism>
<sequence length="357" mass="39127">MPLTREGTGEYAAYKVHTRRRSRGDQVEFAFKLSIHGQHPGTDFRDLVDLAVFAEEVGFDGVYVIDHLLLPGSRLSGYTNAPADQPYFLDAWVALAAIAQATHRVKVGPQVTPIGLRHPALVARAAATLDQVSGGRLLLQLGAGHQRIEYASYGFEFPTLDDRITRLREGIEVIRALWETDGPASYRGEHYLLDEVPFYPKPVQPRPPIWLGGASARILDLVAELADGWSPAAPQGKGITPAVFGDALRGIRSRVTDGRHVTGGALFYTVVDDDPARVEAALSILRRRADWADYTVDDFRDRAIALAGSAGTVADAIQEYAKQGLEHISLAVVPIDDLELTRATLRRLGEDVMGRFR</sequence>
<keyword evidence="2" id="KW-0288">FMN</keyword>
<dbReference type="InterPro" id="IPR050172">
    <property type="entry name" value="SsuD_RutA_monooxygenase"/>
</dbReference>
<evidence type="ECO:0000256" key="2">
    <source>
        <dbReference type="ARBA" id="ARBA00022643"/>
    </source>
</evidence>
<dbReference type="OrthoDB" id="9775082at2"/>
<dbReference type="InterPro" id="IPR011251">
    <property type="entry name" value="Luciferase-like_dom"/>
</dbReference>
<dbReference type="PANTHER" id="PTHR42847:SF4">
    <property type="entry name" value="ALKANESULFONATE MONOOXYGENASE-RELATED"/>
    <property type="match status" value="1"/>
</dbReference>
<dbReference type="Proteomes" id="UP000295621">
    <property type="component" value="Unassembled WGS sequence"/>
</dbReference>
<keyword evidence="3" id="KW-0560">Oxidoreductase</keyword>
<evidence type="ECO:0000256" key="1">
    <source>
        <dbReference type="ARBA" id="ARBA00022630"/>
    </source>
</evidence>
<dbReference type="InterPro" id="IPR036661">
    <property type="entry name" value="Luciferase-like_sf"/>
</dbReference>
<dbReference type="SUPFAM" id="SSF51679">
    <property type="entry name" value="Bacterial luciferase-like"/>
    <property type="match status" value="1"/>
</dbReference>
<dbReference type="InterPro" id="IPR019921">
    <property type="entry name" value="Lucif-like_OxRdtase_Rv2161c"/>
</dbReference>
<dbReference type="Gene3D" id="3.20.20.30">
    <property type="entry name" value="Luciferase-like domain"/>
    <property type="match status" value="1"/>
</dbReference>
<evidence type="ECO:0000313" key="7">
    <source>
        <dbReference type="Proteomes" id="UP000295621"/>
    </source>
</evidence>
<comment type="caution">
    <text evidence="6">The sequence shown here is derived from an EMBL/GenBank/DDBJ whole genome shotgun (WGS) entry which is preliminary data.</text>
</comment>
<reference evidence="6 7" key="1">
    <citation type="submission" date="2019-02" db="EMBL/GenBank/DDBJ databases">
        <title>Draft genome sequences of novel Actinobacteria.</title>
        <authorList>
            <person name="Sahin N."/>
            <person name="Ay H."/>
            <person name="Saygin H."/>
        </authorList>
    </citation>
    <scope>NUCLEOTIDE SEQUENCE [LARGE SCALE GENOMIC DNA]</scope>
    <source>
        <strain evidence="6 7">KC603</strain>
    </source>
</reference>
<keyword evidence="1" id="KW-0285">Flavoprotein</keyword>
<evidence type="ECO:0000313" key="6">
    <source>
        <dbReference type="EMBL" id="TDC50918.1"/>
    </source>
</evidence>